<name>A0A182J8K7_ANOAO</name>
<reference evidence="1" key="1">
    <citation type="submission" date="2022-08" db="UniProtKB">
        <authorList>
            <consortium name="EnsemblMetazoa"/>
        </authorList>
    </citation>
    <scope>IDENTIFICATION</scope>
    <source>
        <strain evidence="1">EBRO</strain>
    </source>
</reference>
<evidence type="ECO:0000313" key="1">
    <source>
        <dbReference type="EnsemblMetazoa" id="AATE013433-PA.1"/>
    </source>
</evidence>
<sequence length="252" mass="27784">MPPEIDSSTGISDKRTSQTLLCDLGKKYGKIRVYNFTPQVGWLPSPVRLTRFSTISAETVFRSYAQPILEKKSMNAVLLSAIYSLALETQDGIGLQIGNVQLLALGDHLRVLTAQQPADVREEEATGCIVRIRVGLRVLVVHPVVASPVQSAVLERDRVEDGQDDAQGQLRLVRPMGPQAVSSGRDAQSGHDVQYKGYGIESETRKTVYTTPRAFMLLQLRRDSRRAAIPKGMDMRESAKMLSLTQQALCCS</sequence>
<proteinExistence type="predicted"/>
<dbReference type="EnsemblMetazoa" id="AATE013433-RA">
    <property type="protein sequence ID" value="AATE013433-PA.1"/>
    <property type="gene ID" value="AATE013433"/>
</dbReference>
<dbReference type="AlphaFoldDB" id="A0A182J8K7"/>
<protein>
    <submittedName>
        <fullName evidence="1">Uncharacterized protein</fullName>
    </submittedName>
</protein>
<organism evidence="1">
    <name type="scientific">Anopheles atroparvus</name>
    <name type="common">European mosquito</name>
    <dbReference type="NCBI Taxonomy" id="41427"/>
    <lineage>
        <taxon>Eukaryota</taxon>
        <taxon>Metazoa</taxon>
        <taxon>Ecdysozoa</taxon>
        <taxon>Arthropoda</taxon>
        <taxon>Hexapoda</taxon>
        <taxon>Insecta</taxon>
        <taxon>Pterygota</taxon>
        <taxon>Neoptera</taxon>
        <taxon>Endopterygota</taxon>
        <taxon>Diptera</taxon>
        <taxon>Nematocera</taxon>
        <taxon>Culicoidea</taxon>
        <taxon>Culicidae</taxon>
        <taxon>Anophelinae</taxon>
        <taxon>Anopheles</taxon>
    </lineage>
</organism>
<dbReference type="VEuPathDB" id="VectorBase:AATE013433"/>
<accession>A0A182J8K7</accession>